<proteinExistence type="predicted"/>
<gene>
    <name evidence="1" type="ORF">BDM02DRAFT_1320220</name>
</gene>
<sequence length="1073" mass="117482">MAFPSFCLKAVRRSTTVTRHLASEAGPSRLLPTPSWRAVIALRTFRSSALAAGYIRASPRWNYPRWVNRDGGDGNDQKPPKTSPGHDAKDSTAWLDGSEEGKPPSGASSPPSSAPPSDNESPDSFDSPSEPPQPPPPQSPPSTTLTKPTIPENYPQVLALPIARRPLFPGFYKAVVIRNPAVVAAIKEMMKRGQPYIGAFLLKDETSDSDVITDLNAVHEVGVFAQITSIFAANSPGNVAGKDGGEEGLTAVLYPHRRIRITELVKPGSGLTTASVEHAEEPKAEAESLPTPPASPSPESRLNSVQTSFLHDFDISVVNVENLSTLPYNKDDQYIRAFMSEIISVFKDIAQLNPLFRDQITNFSINQVASNIFDEPDRLADFAAAVSTGDVRELQDVLESLTVDDRLRKALLVLKKELINAQLQSKLSRDVDSKIAKRQREYYLMEQLKGIKKELGMESDGKDKLIEKFKERAAQLKMPEAVQKVFEEELSKLNHLEPAASEANVTRNYLEWITQIPWGQHSKENYSIVNAQKILDEDHYGLKDVKDRILEFLAVGKLRGTVEGKIICLVGPPGVGKTSIGKSIARALERKFSRFSVGGLTDVAEIKGHRRTYVGALPGKIIQALKRVGVENPLVLIDEVDKIGKGINGDPASALLEMLDPEQNTAFLDHYMDIPVDLSRVLFVCTANNLDTIPAPLLDRMEVIEVSGYVSEEKSMIAEKYLGPQAREASGLKNADVILDPSSVDVLIKYYCRESGVRNLKKHIEKIYRKAALKIIQDLGEEAFPEEKTVKTEEAAKEELSEPTMSTSTIEPADMQSNAKTASSSTEEQNNVTTEERKPLEVPSSVHVRITPDNLKDYVGPPVYQKDRMYVHPPPPGVSTGLGYLGNGSGAVMPVEASSMPGKGGLQLTGKLGEVIRESAQIGLSWVKTHAYELGVTSSPDAQFLNDRDIHVHMPEGSIGKEGPSAGTAILSAFVSLFTKTKINPDIAMTGEISLVGQVLPVGGLKEKILAAHRAGIKVILAPAANRADIEENVPESVKEGIRFVYVEDVRQVLQEAFKDESIAERWKETLKY</sequence>
<keyword evidence="1" id="KW-0378">Hydrolase</keyword>
<dbReference type="EMBL" id="MU118189">
    <property type="protein sequence ID" value="KAF9643764.1"/>
    <property type="molecule type" value="Genomic_DNA"/>
</dbReference>
<reference evidence="1" key="2">
    <citation type="journal article" date="2020" name="Nat. Commun.">
        <title>Large-scale genome sequencing of mycorrhizal fungi provides insights into the early evolution of symbiotic traits.</title>
        <authorList>
            <person name="Miyauchi S."/>
            <person name="Kiss E."/>
            <person name="Kuo A."/>
            <person name="Drula E."/>
            <person name="Kohler A."/>
            <person name="Sanchez-Garcia M."/>
            <person name="Morin E."/>
            <person name="Andreopoulos B."/>
            <person name="Barry K.W."/>
            <person name="Bonito G."/>
            <person name="Buee M."/>
            <person name="Carver A."/>
            <person name="Chen C."/>
            <person name="Cichocki N."/>
            <person name="Clum A."/>
            <person name="Culley D."/>
            <person name="Crous P.W."/>
            <person name="Fauchery L."/>
            <person name="Girlanda M."/>
            <person name="Hayes R.D."/>
            <person name="Keri Z."/>
            <person name="LaButti K."/>
            <person name="Lipzen A."/>
            <person name="Lombard V."/>
            <person name="Magnuson J."/>
            <person name="Maillard F."/>
            <person name="Murat C."/>
            <person name="Nolan M."/>
            <person name="Ohm R.A."/>
            <person name="Pangilinan J."/>
            <person name="Pereira M.F."/>
            <person name="Perotto S."/>
            <person name="Peter M."/>
            <person name="Pfister S."/>
            <person name="Riley R."/>
            <person name="Sitrit Y."/>
            <person name="Stielow J.B."/>
            <person name="Szollosi G."/>
            <person name="Zifcakova L."/>
            <person name="Stursova M."/>
            <person name="Spatafora J.W."/>
            <person name="Tedersoo L."/>
            <person name="Vaario L.M."/>
            <person name="Yamada A."/>
            <person name="Yan M."/>
            <person name="Wang P."/>
            <person name="Xu J."/>
            <person name="Bruns T."/>
            <person name="Baldrian P."/>
            <person name="Vilgalys R."/>
            <person name="Dunand C."/>
            <person name="Henrissat B."/>
            <person name="Grigoriev I.V."/>
            <person name="Hibbett D."/>
            <person name="Nagy L.G."/>
            <person name="Martin F.M."/>
        </authorList>
    </citation>
    <scope>NUCLEOTIDE SEQUENCE</scope>
    <source>
        <strain evidence="1">P2</strain>
    </source>
</reference>
<keyword evidence="2" id="KW-1185">Reference proteome</keyword>
<protein>
    <submittedName>
        <fullName evidence="1">ATP-dependent protease La</fullName>
    </submittedName>
</protein>
<comment type="caution">
    <text evidence="1">The sequence shown here is derived from an EMBL/GenBank/DDBJ whole genome shotgun (WGS) entry which is preliminary data.</text>
</comment>
<evidence type="ECO:0000313" key="1">
    <source>
        <dbReference type="EMBL" id="KAF9643764.1"/>
    </source>
</evidence>
<accession>A0ACB6Z219</accession>
<organism evidence="1 2">
    <name type="scientific">Thelephora ganbajun</name>
    <name type="common">Ganba fungus</name>
    <dbReference type="NCBI Taxonomy" id="370292"/>
    <lineage>
        <taxon>Eukaryota</taxon>
        <taxon>Fungi</taxon>
        <taxon>Dikarya</taxon>
        <taxon>Basidiomycota</taxon>
        <taxon>Agaricomycotina</taxon>
        <taxon>Agaricomycetes</taxon>
        <taxon>Thelephorales</taxon>
        <taxon>Thelephoraceae</taxon>
        <taxon>Thelephora</taxon>
    </lineage>
</organism>
<evidence type="ECO:0000313" key="2">
    <source>
        <dbReference type="Proteomes" id="UP000886501"/>
    </source>
</evidence>
<dbReference type="Proteomes" id="UP000886501">
    <property type="component" value="Unassembled WGS sequence"/>
</dbReference>
<reference evidence="1" key="1">
    <citation type="submission" date="2019-10" db="EMBL/GenBank/DDBJ databases">
        <authorList>
            <consortium name="DOE Joint Genome Institute"/>
            <person name="Kuo A."/>
            <person name="Miyauchi S."/>
            <person name="Kiss E."/>
            <person name="Drula E."/>
            <person name="Kohler A."/>
            <person name="Sanchez-Garcia M."/>
            <person name="Andreopoulos B."/>
            <person name="Barry K.W."/>
            <person name="Bonito G."/>
            <person name="Buee M."/>
            <person name="Carver A."/>
            <person name="Chen C."/>
            <person name="Cichocki N."/>
            <person name="Clum A."/>
            <person name="Culley D."/>
            <person name="Crous P.W."/>
            <person name="Fauchery L."/>
            <person name="Girlanda M."/>
            <person name="Hayes R."/>
            <person name="Keri Z."/>
            <person name="Labutti K."/>
            <person name="Lipzen A."/>
            <person name="Lombard V."/>
            <person name="Magnuson J."/>
            <person name="Maillard F."/>
            <person name="Morin E."/>
            <person name="Murat C."/>
            <person name="Nolan M."/>
            <person name="Ohm R."/>
            <person name="Pangilinan J."/>
            <person name="Pereira M."/>
            <person name="Perotto S."/>
            <person name="Peter M."/>
            <person name="Riley R."/>
            <person name="Sitrit Y."/>
            <person name="Stielow B."/>
            <person name="Szollosi G."/>
            <person name="Zifcakova L."/>
            <person name="Stursova M."/>
            <person name="Spatafora J.W."/>
            <person name="Tedersoo L."/>
            <person name="Vaario L.-M."/>
            <person name="Yamada A."/>
            <person name="Yan M."/>
            <person name="Wang P."/>
            <person name="Xu J."/>
            <person name="Bruns T."/>
            <person name="Baldrian P."/>
            <person name="Vilgalys R."/>
            <person name="Henrissat B."/>
            <person name="Grigoriev I.V."/>
            <person name="Hibbett D."/>
            <person name="Nagy L.G."/>
            <person name="Martin F.M."/>
        </authorList>
    </citation>
    <scope>NUCLEOTIDE SEQUENCE</scope>
    <source>
        <strain evidence="1">P2</strain>
    </source>
</reference>
<name>A0ACB6Z219_THEGA</name>
<keyword evidence="1" id="KW-0645">Protease</keyword>